<dbReference type="Gene3D" id="2.60.40.10">
    <property type="entry name" value="Immunoglobulins"/>
    <property type="match status" value="2"/>
</dbReference>
<dbReference type="SUPFAM" id="SSF48726">
    <property type="entry name" value="Immunoglobulin"/>
    <property type="match status" value="2"/>
</dbReference>
<dbReference type="AlphaFoldDB" id="A0A6P7MY90"/>
<evidence type="ECO:0000256" key="1">
    <source>
        <dbReference type="ARBA" id="ARBA00004370"/>
    </source>
</evidence>
<gene>
    <name evidence="9 10" type="primary">LOC114857870</name>
</gene>
<dbReference type="InterPro" id="IPR036179">
    <property type="entry name" value="Ig-like_dom_sf"/>
</dbReference>
<evidence type="ECO:0000256" key="6">
    <source>
        <dbReference type="SAM" id="SignalP"/>
    </source>
</evidence>
<dbReference type="InterPro" id="IPR050504">
    <property type="entry name" value="IgSF_BTN/MOG"/>
</dbReference>
<organism evidence="8 9">
    <name type="scientific">Betta splendens</name>
    <name type="common">Siamese fighting fish</name>
    <dbReference type="NCBI Taxonomy" id="158456"/>
    <lineage>
        <taxon>Eukaryota</taxon>
        <taxon>Metazoa</taxon>
        <taxon>Chordata</taxon>
        <taxon>Craniata</taxon>
        <taxon>Vertebrata</taxon>
        <taxon>Euteleostomi</taxon>
        <taxon>Actinopterygii</taxon>
        <taxon>Neopterygii</taxon>
        <taxon>Teleostei</taxon>
        <taxon>Neoteleostei</taxon>
        <taxon>Acanthomorphata</taxon>
        <taxon>Anabantaria</taxon>
        <taxon>Anabantiformes</taxon>
        <taxon>Anabantoidei</taxon>
        <taxon>Osphronemidae</taxon>
        <taxon>Betta</taxon>
    </lineage>
</organism>
<evidence type="ECO:0000313" key="10">
    <source>
        <dbReference type="RefSeq" id="XP_055365772.1"/>
    </source>
</evidence>
<dbReference type="GO" id="GO:0005102">
    <property type="term" value="F:signaling receptor binding"/>
    <property type="evidence" value="ECO:0007669"/>
    <property type="project" value="TreeGrafter"/>
</dbReference>
<feature type="domain" description="Immunoglobulin" evidence="7">
    <location>
        <begin position="21"/>
        <end position="126"/>
    </location>
</feature>
<dbReference type="Proteomes" id="UP000515150">
    <property type="component" value="Chromosome 6"/>
</dbReference>
<dbReference type="GeneID" id="114857870"/>
<dbReference type="RefSeq" id="XP_029010604.1">
    <property type="nucleotide sequence ID" value="XM_029154771.3"/>
</dbReference>
<reference evidence="9 10" key="1">
    <citation type="submission" date="2025-04" db="UniProtKB">
        <authorList>
            <consortium name="RefSeq"/>
        </authorList>
    </citation>
    <scope>IDENTIFICATION</scope>
</reference>
<comment type="subcellular location">
    <subcellularLocation>
        <location evidence="1">Membrane</location>
    </subcellularLocation>
</comment>
<dbReference type="InterPro" id="IPR013106">
    <property type="entry name" value="Ig_V-set"/>
</dbReference>
<dbReference type="PANTHER" id="PTHR24100">
    <property type="entry name" value="BUTYROPHILIN"/>
    <property type="match status" value="1"/>
</dbReference>
<sequence length="385" mass="42820">MNVGFLTILCVFSSAQAPTPTPLNEAEEGHEVVLQCPVDLDVDLSKSTVTLSKDKESNFVLIYKAGRVQVDDQMEEFRNRTSLDRDGLPKGTVLVRLSSLRLSDSGRYIFYIGMHKAYYFIYLKVVEKGSLKPQGVSFNLTTKAEMSNITTKAETSNTTTKAETSNTTTKAETSNTTTKAETSNTTTKAETPAPTPTPLNEAEEGHEVVLQCPVDLDVDLSKSTVTLSKDKESNFVLIYKAGRVQVDDQMEEFRNRTSLDRDGLPKGTVLVRLSSLRLSDSGRYIFYIGMHKAYYFIYLKVEKVEKGSLKPQGVSFNLTTKAETSNTTTKAETPDGGNRTGSHVKYAFIIFFCILGAVILIVVTYKTCDKTQEKMGQIRHRMQIL</sequence>
<feature type="region of interest" description="Disordered" evidence="4">
    <location>
        <begin position="151"/>
        <end position="205"/>
    </location>
</feature>
<proteinExistence type="predicted"/>
<keyword evidence="5" id="KW-0812">Transmembrane</keyword>
<name>A0A6P7MY90_BETSP</name>
<dbReference type="PANTHER" id="PTHR24100:SF151">
    <property type="entry name" value="ICOS LIGAND"/>
    <property type="match status" value="1"/>
</dbReference>
<dbReference type="OrthoDB" id="9898017at2759"/>
<evidence type="ECO:0000256" key="4">
    <source>
        <dbReference type="SAM" id="MobiDB-lite"/>
    </source>
</evidence>
<feature type="chain" id="PRO_5044651728" evidence="6">
    <location>
        <begin position="18"/>
        <end position="385"/>
    </location>
</feature>
<feature type="transmembrane region" description="Helical" evidence="5">
    <location>
        <begin position="346"/>
        <end position="365"/>
    </location>
</feature>
<dbReference type="RefSeq" id="XP_055365772.1">
    <property type="nucleotide sequence ID" value="XM_055509797.1"/>
</dbReference>
<keyword evidence="5" id="KW-1133">Transmembrane helix</keyword>
<keyword evidence="2 5" id="KW-0472">Membrane</keyword>
<evidence type="ECO:0000313" key="9">
    <source>
        <dbReference type="RefSeq" id="XP_029010604.1"/>
    </source>
</evidence>
<accession>A0A6P7MY90</accession>
<evidence type="ECO:0000256" key="5">
    <source>
        <dbReference type="SAM" id="Phobius"/>
    </source>
</evidence>
<evidence type="ECO:0000259" key="7">
    <source>
        <dbReference type="SMART" id="SM00409"/>
    </source>
</evidence>
<dbReference type="SMART" id="SM00409">
    <property type="entry name" value="IG"/>
    <property type="match status" value="2"/>
</dbReference>
<dbReference type="InterPro" id="IPR003599">
    <property type="entry name" value="Ig_sub"/>
</dbReference>
<dbReference type="Pfam" id="PF07686">
    <property type="entry name" value="V-set"/>
    <property type="match status" value="2"/>
</dbReference>
<keyword evidence="3" id="KW-0393">Immunoglobulin domain</keyword>
<evidence type="ECO:0000313" key="8">
    <source>
        <dbReference type="Proteomes" id="UP000515150"/>
    </source>
</evidence>
<evidence type="ECO:0000256" key="3">
    <source>
        <dbReference type="ARBA" id="ARBA00023319"/>
    </source>
</evidence>
<dbReference type="KEGG" id="bspl:114857870"/>
<dbReference type="GO" id="GO:0001817">
    <property type="term" value="P:regulation of cytokine production"/>
    <property type="evidence" value="ECO:0007669"/>
    <property type="project" value="TreeGrafter"/>
</dbReference>
<protein>
    <submittedName>
        <fullName evidence="9 10">Uncharacterized protein LOC114857870 isoform X1</fullName>
    </submittedName>
</protein>
<dbReference type="InterPro" id="IPR013783">
    <property type="entry name" value="Ig-like_fold"/>
</dbReference>
<dbReference type="GO" id="GO:0050852">
    <property type="term" value="P:T cell receptor signaling pathway"/>
    <property type="evidence" value="ECO:0007669"/>
    <property type="project" value="TreeGrafter"/>
</dbReference>
<feature type="signal peptide" evidence="6">
    <location>
        <begin position="1"/>
        <end position="17"/>
    </location>
</feature>
<keyword evidence="6" id="KW-0732">Signal</keyword>
<dbReference type="GO" id="GO:0009897">
    <property type="term" value="C:external side of plasma membrane"/>
    <property type="evidence" value="ECO:0007669"/>
    <property type="project" value="TreeGrafter"/>
</dbReference>
<evidence type="ECO:0000256" key="2">
    <source>
        <dbReference type="ARBA" id="ARBA00023136"/>
    </source>
</evidence>
<feature type="domain" description="Immunoglobulin" evidence="7">
    <location>
        <begin position="197"/>
        <end position="302"/>
    </location>
</feature>
<feature type="compositionally biased region" description="Low complexity" evidence="4">
    <location>
        <begin position="151"/>
        <end position="192"/>
    </location>
</feature>
<keyword evidence="8" id="KW-1185">Reference proteome</keyword>